<feature type="binding site" evidence="5 7">
    <location>
        <position position="136"/>
    </location>
    <ligand>
        <name>substrate</name>
    </ligand>
</feature>
<comment type="cofactor">
    <cofactor evidence="2 5 6">
        <name>pyridoxal 5'-phosphate</name>
        <dbReference type="ChEBI" id="CHEBI:597326"/>
    </cofactor>
</comment>
<dbReference type="GO" id="GO:0030170">
    <property type="term" value="F:pyridoxal phosphate binding"/>
    <property type="evidence" value="ECO:0007669"/>
    <property type="project" value="UniProtKB-UniRule"/>
</dbReference>
<dbReference type="InterPro" id="IPR029066">
    <property type="entry name" value="PLP-binding_barrel"/>
</dbReference>
<dbReference type="HAMAP" id="MF_01201">
    <property type="entry name" value="Ala_racemase"/>
    <property type="match status" value="1"/>
</dbReference>
<dbReference type="Pfam" id="PF01168">
    <property type="entry name" value="Ala_racemase_N"/>
    <property type="match status" value="1"/>
</dbReference>
<evidence type="ECO:0000256" key="2">
    <source>
        <dbReference type="ARBA" id="ARBA00001933"/>
    </source>
</evidence>
<dbReference type="PANTHER" id="PTHR30511">
    <property type="entry name" value="ALANINE RACEMASE"/>
    <property type="match status" value="1"/>
</dbReference>
<feature type="binding site" evidence="5 7">
    <location>
        <position position="327"/>
    </location>
    <ligand>
        <name>substrate</name>
    </ligand>
</feature>
<feature type="modified residue" description="N6-(pyridoxal phosphate)lysine" evidence="5 6">
    <location>
        <position position="38"/>
    </location>
</feature>
<dbReference type="SUPFAM" id="SSF51419">
    <property type="entry name" value="PLP-binding barrel"/>
    <property type="match status" value="1"/>
</dbReference>
<dbReference type="SMART" id="SM01005">
    <property type="entry name" value="Ala_racemase_C"/>
    <property type="match status" value="1"/>
</dbReference>
<dbReference type="GO" id="GO:0005829">
    <property type="term" value="C:cytosol"/>
    <property type="evidence" value="ECO:0007669"/>
    <property type="project" value="TreeGrafter"/>
</dbReference>
<dbReference type="Gene3D" id="3.20.20.10">
    <property type="entry name" value="Alanine racemase"/>
    <property type="match status" value="1"/>
</dbReference>
<evidence type="ECO:0000256" key="1">
    <source>
        <dbReference type="ARBA" id="ARBA00000316"/>
    </source>
</evidence>
<dbReference type="FunFam" id="3.20.20.10:FF:000002">
    <property type="entry name" value="Alanine racemase"/>
    <property type="match status" value="1"/>
</dbReference>
<dbReference type="InterPro" id="IPR000821">
    <property type="entry name" value="Ala_racemase"/>
</dbReference>
<dbReference type="PANTHER" id="PTHR30511:SF0">
    <property type="entry name" value="ALANINE RACEMASE, CATABOLIC-RELATED"/>
    <property type="match status" value="1"/>
</dbReference>
<comment type="caution">
    <text evidence="9">The sequence shown here is derived from an EMBL/GenBank/DDBJ whole genome shotgun (WGS) entry which is preliminary data.</text>
</comment>
<evidence type="ECO:0000256" key="6">
    <source>
        <dbReference type="PIRSR" id="PIRSR600821-50"/>
    </source>
</evidence>
<evidence type="ECO:0000256" key="7">
    <source>
        <dbReference type="PIRSR" id="PIRSR600821-52"/>
    </source>
</evidence>
<keyword evidence="3 5" id="KW-0663">Pyridoxal phosphate</keyword>
<dbReference type="InterPro" id="IPR020622">
    <property type="entry name" value="Ala_racemase_pyridoxalP-BS"/>
</dbReference>
<dbReference type="PRINTS" id="PR00992">
    <property type="entry name" value="ALARACEMASE"/>
</dbReference>
<dbReference type="PROSITE" id="PS00395">
    <property type="entry name" value="ALANINE_RACEMASE"/>
    <property type="match status" value="1"/>
</dbReference>
<dbReference type="EMBL" id="DSUH01000182">
    <property type="protein sequence ID" value="HGU32707.1"/>
    <property type="molecule type" value="Genomic_DNA"/>
</dbReference>
<evidence type="ECO:0000256" key="3">
    <source>
        <dbReference type="ARBA" id="ARBA00022898"/>
    </source>
</evidence>
<dbReference type="InterPro" id="IPR011079">
    <property type="entry name" value="Ala_racemase_C"/>
</dbReference>
<evidence type="ECO:0000256" key="4">
    <source>
        <dbReference type="ARBA" id="ARBA00023235"/>
    </source>
</evidence>
<dbReference type="GO" id="GO:0030632">
    <property type="term" value="P:D-alanine biosynthetic process"/>
    <property type="evidence" value="ECO:0007669"/>
    <property type="project" value="UniProtKB-UniRule"/>
</dbReference>
<dbReference type="InterPro" id="IPR001608">
    <property type="entry name" value="Ala_racemase_N"/>
</dbReference>
<evidence type="ECO:0000256" key="5">
    <source>
        <dbReference type="HAMAP-Rule" id="MF_01201"/>
    </source>
</evidence>
<accession>A0A7C4MPI8</accession>
<organism evidence="9">
    <name type="scientific">Desulfatirhabdium butyrativorans</name>
    <dbReference type="NCBI Taxonomy" id="340467"/>
    <lineage>
        <taxon>Bacteria</taxon>
        <taxon>Pseudomonadati</taxon>
        <taxon>Thermodesulfobacteriota</taxon>
        <taxon>Desulfobacteria</taxon>
        <taxon>Desulfobacterales</taxon>
        <taxon>Desulfatirhabdiaceae</taxon>
        <taxon>Desulfatirhabdium</taxon>
    </lineage>
</organism>
<name>A0A7C4MPI8_9BACT</name>
<reference evidence="9" key="1">
    <citation type="journal article" date="2020" name="mSystems">
        <title>Genome- and Community-Level Interaction Insights into Carbon Utilization and Element Cycling Functions of Hydrothermarchaeota in Hydrothermal Sediment.</title>
        <authorList>
            <person name="Zhou Z."/>
            <person name="Liu Y."/>
            <person name="Xu W."/>
            <person name="Pan J."/>
            <person name="Luo Z.H."/>
            <person name="Li M."/>
        </authorList>
    </citation>
    <scope>NUCLEOTIDE SEQUENCE [LARGE SCALE GENOMIC DNA]</scope>
    <source>
        <strain evidence="9">SpSt-477</strain>
    </source>
</reference>
<feature type="active site" description="Proton acceptor; specific for D-alanine" evidence="5">
    <location>
        <position position="38"/>
    </location>
</feature>
<dbReference type="EC" id="5.1.1.1" evidence="5"/>
<comment type="similarity">
    <text evidence="5">Belongs to the alanine racemase family.</text>
</comment>
<feature type="domain" description="Alanine racemase C-terminal" evidence="8">
    <location>
        <begin position="258"/>
        <end position="386"/>
    </location>
</feature>
<sequence>MTSTESIWAEIDLEAIAHNIRQLKAILTPPARFMAVVKANGYGHGSVAVASKAIEAGADMLGVARIDEAIALRQAGIAHPILVFGPPPPERIPEIAAYDLIQSVGTFAYARRISDHARHAGRSISVHIKVDTGMGRLGALPAPVRYSALGKQLGGAAIREVESICHLPGLVPEGIFTHFANADDPDLDFAHDQLLRFLDFIQALEQRGMQFPIRHAANSAGILRLPESHLDLVRAGIALYGYHPSEDTRRPDVDLKPALSWKSRIVHIKNVPKDFSISYGRTYKTPAPTRIATIAAGYADGLSRSLSSKGEVLIHGRRAPIVGRVCMDLTMIDIGHIPEAVVNDEVVLIGTQGDMQITADDLAARQQTISYEILTSIGQRVPRLYRPSDQS</sequence>
<dbReference type="SUPFAM" id="SSF50621">
    <property type="entry name" value="Alanine racemase C-terminal domain-like"/>
    <property type="match status" value="1"/>
</dbReference>
<dbReference type="GO" id="GO:0008784">
    <property type="term" value="F:alanine racemase activity"/>
    <property type="evidence" value="ECO:0007669"/>
    <property type="project" value="UniProtKB-UniRule"/>
</dbReference>
<dbReference type="NCBIfam" id="TIGR00492">
    <property type="entry name" value="alr"/>
    <property type="match status" value="1"/>
</dbReference>
<dbReference type="Pfam" id="PF00842">
    <property type="entry name" value="Ala_racemase_C"/>
    <property type="match status" value="1"/>
</dbReference>
<comment type="catalytic activity">
    <reaction evidence="1 5">
        <text>L-alanine = D-alanine</text>
        <dbReference type="Rhea" id="RHEA:20249"/>
        <dbReference type="ChEBI" id="CHEBI:57416"/>
        <dbReference type="ChEBI" id="CHEBI:57972"/>
        <dbReference type="EC" id="5.1.1.1"/>
    </reaction>
</comment>
<evidence type="ECO:0000313" key="9">
    <source>
        <dbReference type="EMBL" id="HGU32707.1"/>
    </source>
</evidence>
<dbReference type="CDD" id="cd00430">
    <property type="entry name" value="PLPDE_III_AR"/>
    <property type="match status" value="1"/>
</dbReference>
<dbReference type="Gene3D" id="2.40.37.10">
    <property type="entry name" value="Lyase, Ornithine Decarboxylase, Chain A, domain 1"/>
    <property type="match status" value="1"/>
</dbReference>
<comment type="function">
    <text evidence="5">Catalyzes the interconversion of L-alanine and D-alanine. May also act on other amino acids.</text>
</comment>
<dbReference type="AlphaFoldDB" id="A0A7C4MPI8"/>
<gene>
    <name evidence="9" type="primary">alr</name>
    <name evidence="9" type="ORF">ENS29_07620</name>
</gene>
<keyword evidence="4 5" id="KW-0413">Isomerase</keyword>
<proteinExistence type="inferred from homology"/>
<comment type="pathway">
    <text evidence="5">Amino-acid biosynthesis; D-alanine biosynthesis; D-alanine from L-alanine: step 1/1.</text>
</comment>
<evidence type="ECO:0000259" key="8">
    <source>
        <dbReference type="SMART" id="SM01005"/>
    </source>
</evidence>
<feature type="active site" description="Proton acceptor; specific for L-alanine" evidence="5">
    <location>
        <position position="279"/>
    </location>
</feature>
<dbReference type="UniPathway" id="UPA00042">
    <property type="reaction ID" value="UER00497"/>
</dbReference>
<dbReference type="InterPro" id="IPR009006">
    <property type="entry name" value="Ala_racemase/Decarboxylase_C"/>
</dbReference>
<protein>
    <recommendedName>
        <fullName evidence="5">Alanine racemase</fullName>
        <ecNumber evidence="5">5.1.1.1</ecNumber>
    </recommendedName>
</protein>